<protein>
    <submittedName>
        <fullName evidence="2">Uncharacterized protein</fullName>
    </submittedName>
</protein>
<proteinExistence type="predicted"/>
<dbReference type="OrthoDB" id="2757435at2759"/>
<evidence type="ECO:0000313" key="2">
    <source>
        <dbReference type="EMBL" id="TDL13953.1"/>
    </source>
</evidence>
<feature type="compositionally biased region" description="Low complexity" evidence="1">
    <location>
        <begin position="387"/>
        <end position="397"/>
    </location>
</feature>
<feature type="compositionally biased region" description="Polar residues" evidence="1">
    <location>
        <begin position="99"/>
        <end position="109"/>
    </location>
</feature>
<dbReference type="EMBL" id="ML170423">
    <property type="protein sequence ID" value="TDL13953.1"/>
    <property type="molecule type" value="Genomic_DNA"/>
</dbReference>
<dbReference type="AlphaFoldDB" id="A0A4Y7PF01"/>
<reference evidence="2 3" key="1">
    <citation type="submission" date="2018-06" db="EMBL/GenBank/DDBJ databases">
        <title>A transcriptomic atlas of mushroom development highlights an independent origin of complex multicellularity.</title>
        <authorList>
            <consortium name="DOE Joint Genome Institute"/>
            <person name="Krizsan K."/>
            <person name="Almasi E."/>
            <person name="Merenyi Z."/>
            <person name="Sahu N."/>
            <person name="Viragh M."/>
            <person name="Koszo T."/>
            <person name="Mondo S."/>
            <person name="Kiss B."/>
            <person name="Balint B."/>
            <person name="Kues U."/>
            <person name="Barry K."/>
            <person name="Hegedus J.C."/>
            <person name="Henrissat B."/>
            <person name="Johnson J."/>
            <person name="Lipzen A."/>
            <person name="Ohm R."/>
            <person name="Nagy I."/>
            <person name="Pangilinan J."/>
            <person name="Yan J."/>
            <person name="Xiong Y."/>
            <person name="Grigoriev I.V."/>
            <person name="Hibbett D.S."/>
            <person name="Nagy L.G."/>
        </authorList>
    </citation>
    <scope>NUCLEOTIDE SEQUENCE [LARGE SCALE GENOMIC DNA]</scope>
    <source>
        <strain evidence="2 3">SZMC22713</strain>
    </source>
</reference>
<feature type="region of interest" description="Disordered" evidence="1">
    <location>
        <begin position="387"/>
        <end position="423"/>
    </location>
</feature>
<evidence type="ECO:0000256" key="1">
    <source>
        <dbReference type="SAM" id="MobiDB-lite"/>
    </source>
</evidence>
<evidence type="ECO:0000313" key="3">
    <source>
        <dbReference type="Proteomes" id="UP000294933"/>
    </source>
</evidence>
<sequence length="883" mass="97955">MTVAHIFRQVDRLMMSPGCIEFFHHDINIDAMLMWGNMGRPRFPIHTTRQPQSPPATTSIYASLDLVPRSAMTGWRPPSPPVPGPTNARRTHRALQAFGSRSTSGSSGQPPAKKIKVRRTSHVPTAGAAGESEAPIRFSLAILPFPIEPHPDGVEYRLHAVKLADLLNRLEQYNLVISIELPFATSPEEPVWELFEAQVGSHFSTNNLAFAPSPVGENPASFEKLNWHLLVGGNVVSAGQKLNPVSQFAPYNFKIARLEVIASKVRNPIRKELLLFAAPRWGKISGAIPPNPAQAANQQLLGIHFCLPDRVMDTFWTVEYPEESGQPDCEPECSAAPGTEPELPARIQDVISLALASVQGNSADGGSFVSSYVFDCRPNINAPPVQASASAAISNSNGPIEEDFQEAPDSPSRPRRSIPEALSSRRSPCINGIARPAQRMDLCHDTPDDWKAYVENSVNPQPPTQRLTIGGDSVQDVAQALVAYLIWQHSDSNDAEGWRCGAGIGQGPERAVIRYAVEKIMCEDTTIWRSHRNYRSLVLRPTDSSESPAERRTKLMAYGTLTALHLAWLGVGPDPVSPFLVQSLIGGVESIVDLHFISRLDNDLAVELRRWPLDNADPIPTGDLDLAVFIAGLMDFTLWQLQTQDIVERETLTREIYARALLGITRLCDAHCDYLAFRQGFDFRLSRDETFAQTFGIDSSRLIGDMYDRRVKTAIDVISRIRYLSLGLEYADMEARWRARFERYLNAPGHPEHELLGPDIILPAKRAAVAHDYTFRARRFLMTCSGAELLNPNPGWVITVRFVTSLDDIVANAEEGDDPELEDNPPPLLFRGCVSEAWVVLNDKVKPLLEEPMPEHPSQGSNFDLWMHHGLMDLGETDEFNIA</sequence>
<gene>
    <name evidence="2" type="ORF">BD410DRAFT_810128</name>
</gene>
<dbReference type="VEuPathDB" id="FungiDB:BD410DRAFT_810128"/>
<name>A0A4Y7PF01_9AGAM</name>
<accession>A0A4Y7PF01</accession>
<keyword evidence="3" id="KW-1185">Reference proteome</keyword>
<feature type="region of interest" description="Disordered" evidence="1">
    <location>
        <begin position="97"/>
        <end position="119"/>
    </location>
</feature>
<dbReference type="Proteomes" id="UP000294933">
    <property type="component" value="Unassembled WGS sequence"/>
</dbReference>
<organism evidence="2 3">
    <name type="scientific">Rickenella mellea</name>
    <dbReference type="NCBI Taxonomy" id="50990"/>
    <lineage>
        <taxon>Eukaryota</taxon>
        <taxon>Fungi</taxon>
        <taxon>Dikarya</taxon>
        <taxon>Basidiomycota</taxon>
        <taxon>Agaricomycotina</taxon>
        <taxon>Agaricomycetes</taxon>
        <taxon>Hymenochaetales</taxon>
        <taxon>Rickenellaceae</taxon>
        <taxon>Rickenella</taxon>
    </lineage>
</organism>